<dbReference type="SUPFAM" id="SSF49464">
    <property type="entry name" value="Carboxypeptidase regulatory domain-like"/>
    <property type="match status" value="1"/>
</dbReference>
<keyword evidence="5" id="KW-1185">Reference proteome</keyword>
<gene>
    <name evidence="4" type="ORF">QTN47_08905</name>
</gene>
<dbReference type="PANTHER" id="PTHR30069:SF29">
    <property type="entry name" value="HEMOGLOBIN AND HEMOGLOBIN-HAPTOGLOBIN-BINDING PROTEIN 1-RELATED"/>
    <property type="match status" value="1"/>
</dbReference>
<keyword evidence="2" id="KW-0472">Membrane</keyword>
<dbReference type="InterPro" id="IPR037066">
    <property type="entry name" value="Plug_dom_sf"/>
</dbReference>
<comment type="caution">
    <text evidence="4">The sequence shown here is derived from an EMBL/GenBank/DDBJ whole genome shotgun (WGS) entry which is preliminary data.</text>
</comment>
<dbReference type="EMBL" id="JAULBC010000002">
    <property type="protein sequence ID" value="MEX6687608.1"/>
    <property type="molecule type" value="Genomic_DNA"/>
</dbReference>
<dbReference type="InterPro" id="IPR008969">
    <property type="entry name" value="CarboxyPept-like_regulatory"/>
</dbReference>
<dbReference type="Pfam" id="PF07715">
    <property type="entry name" value="Plug"/>
    <property type="match status" value="1"/>
</dbReference>
<dbReference type="Gene3D" id="2.170.130.10">
    <property type="entry name" value="TonB-dependent receptor, plug domain"/>
    <property type="match status" value="1"/>
</dbReference>
<dbReference type="Gene3D" id="2.60.40.1120">
    <property type="entry name" value="Carboxypeptidase-like, regulatory domain"/>
    <property type="match status" value="1"/>
</dbReference>
<keyword evidence="1" id="KW-0732">Signal</keyword>
<keyword evidence="2" id="KW-1134">Transmembrane beta strand</keyword>
<evidence type="ECO:0000256" key="1">
    <source>
        <dbReference type="ARBA" id="ARBA00022729"/>
    </source>
</evidence>
<reference evidence="4 5" key="1">
    <citation type="submission" date="2023-07" db="EMBL/GenBank/DDBJ databases">
        <authorList>
            <person name="Lian W.-H."/>
        </authorList>
    </citation>
    <scope>NUCLEOTIDE SEQUENCE [LARGE SCALE GENOMIC DNA]</scope>
    <source>
        <strain evidence="4 5">SYSU DXS3180</strain>
    </source>
</reference>
<dbReference type="SUPFAM" id="SSF56935">
    <property type="entry name" value="Porins"/>
    <property type="match status" value="1"/>
</dbReference>
<organism evidence="4 5">
    <name type="scientific">Danxiaibacter flavus</name>
    <dbReference type="NCBI Taxonomy" id="3049108"/>
    <lineage>
        <taxon>Bacteria</taxon>
        <taxon>Pseudomonadati</taxon>
        <taxon>Bacteroidota</taxon>
        <taxon>Chitinophagia</taxon>
        <taxon>Chitinophagales</taxon>
        <taxon>Chitinophagaceae</taxon>
        <taxon>Danxiaibacter</taxon>
    </lineage>
</organism>
<dbReference type="RefSeq" id="WP_369329013.1">
    <property type="nucleotide sequence ID" value="NZ_JAULBC010000002.1"/>
</dbReference>
<dbReference type="InterPro" id="IPR012910">
    <property type="entry name" value="Plug_dom"/>
</dbReference>
<keyword evidence="4" id="KW-0675">Receptor</keyword>
<evidence type="ECO:0000313" key="5">
    <source>
        <dbReference type="Proteomes" id="UP001560573"/>
    </source>
</evidence>
<name>A0ABV3ZCM1_9BACT</name>
<sequence>MKFLTQWKDFCTLAKAIAPRKWPGFTRLTCMVVSIFLLSSQTLLAEAGNAQKLETTKVTIGLEGESLKAGLKQIEAQTSFRFAFVESQISGYDRIILPKAKRSVLNTLELLLNNTHLKYIVKDNTIVLLEEKINTTAVSQEMTAADFIEFYHAAYKKPTTITGTVTDESGKPLSNVSVQEKNTNNGTVTDEQGEYTIHVADNKSILVFSHVAYTLEEQPVNDKTTINVRLKTAASTLQDVVVVGYGTKKKEAITGAISTVTSKDIENAHGGSTVSTALAGKIPGVSFRQVDGRPGSGASVQIRNYGTPLYVIDGIQQDEGQFNNIAPTDIESITVLKDASAAIYGVRAANGVVVVTTKRGKLGTRNSVNLDAYTGWQNWTRFPKGTNAYEWQLGKVEADVNEGRTPMAKEELEKWKAGTEDGYKSFDWYDFIVKKNAPLTNLGLSFTGGSDKINYYTSITHLKQYSVLGREFTFERTNIQSNIDARITNSFKIGAQINGRVETRDQPGVPGGDDYWEARFAILKLRPTERPYANDNPDYIADLGNHANENWAYQKKSVSGYWREDWRVLQGNLTAEWKTPIKGLSVNGLFSYFYADKVMNGHEYTLDFYTYDKSNDQYIRTGGSTNPWRERGTHKNLSPTIQLQASYNRTFGKHSIAATFVNERIKRRELDTWVHAVPTTNVLPLIYFNTMDTYNDADDWSARIGYIGRVSYNYANKYYVELAARRDGSWKFSPDHRWGNFPSVSAGWRLTQEDFFMKWANTISLNELKLRGSWGRLGDDDNGVGPYDWRYGYNYNVSTNILDSYNPSTGGLIRNNNTIIGSRDKGVPITNISWYISEISNVGLDYAFLNNKVTGSLEFFKRKRTGLRGRKYDVLMPSELGYSLPDENINSDANVGGEFAINYNGSVGRDFVFRVGGNVSISRRKIEYQYKPVFDNSLDHYRNGSAYRWDNLFWGYTAIGQFKSQDEISQYAVDIDGKGNTTLLPGDLKYKDENGDGVINDYDMRPIGWGTGKNPILYYGFNLGAAYKGFDFTAQFSGGGMSSYNVNWEIRAPFQNEGALNKEIFDGRSYRVDPYDPKSAWVIGKYPAMRYNPSSSRQHSDYNINSTFWLKNVHYLRLRTIEIGYNLPANLINKVKLQKARFYANAYNLLSLDNLRKYGVDAEVNADNGLDYPQSSYFNIGVNLTF</sequence>
<feature type="domain" description="TonB-dependent receptor plug" evidence="3">
    <location>
        <begin position="250"/>
        <end position="352"/>
    </location>
</feature>
<dbReference type="NCBIfam" id="TIGR04057">
    <property type="entry name" value="SusC_RagA_signa"/>
    <property type="match status" value="1"/>
</dbReference>
<evidence type="ECO:0000259" key="3">
    <source>
        <dbReference type="Pfam" id="PF07715"/>
    </source>
</evidence>
<dbReference type="Pfam" id="PF13715">
    <property type="entry name" value="CarbopepD_reg_2"/>
    <property type="match status" value="1"/>
</dbReference>
<comment type="similarity">
    <text evidence="2">Belongs to the TonB-dependent receptor family.</text>
</comment>
<keyword evidence="2" id="KW-0813">Transport</keyword>
<accession>A0ABV3ZCM1</accession>
<dbReference type="Proteomes" id="UP001560573">
    <property type="component" value="Unassembled WGS sequence"/>
</dbReference>
<dbReference type="InterPro" id="IPR039426">
    <property type="entry name" value="TonB-dep_rcpt-like"/>
</dbReference>
<dbReference type="InterPro" id="IPR023996">
    <property type="entry name" value="TonB-dep_OMP_SusC/RagA"/>
</dbReference>
<evidence type="ECO:0000313" key="4">
    <source>
        <dbReference type="EMBL" id="MEX6687608.1"/>
    </source>
</evidence>
<keyword evidence="2" id="KW-0812">Transmembrane</keyword>
<protein>
    <submittedName>
        <fullName evidence="4">TonB-dependent receptor</fullName>
    </submittedName>
</protein>
<comment type="subcellular location">
    <subcellularLocation>
        <location evidence="2">Cell outer membrane</location>
        <topology evidence="2">Multi-pass membrane protein</topology>
    </subcellularLocation>
</comment>
<dbReference type="PROSITE" id="PS52016">
    <property type="entry name" value="TONB_DEPENDENT_REC_3"/>
    <property type="match status" value="1"/>
</dbReference>
<dbReference type="PANTHER" id="PTHR30069">
    <property type="entry name" value="TONB-DEPENDENT OUTER MEMBRANE RECEPTOR"/>
    <property type="match status" value="1"/>
</dbReference>
<proteinExistence type="inferred from homology"/>
<evidence type="ECO:0000256" key="2">
    <source>
        <dbReference type="PROSITE-ProRule" id="PRU01360"/>
    </source>
</evidence>
<dbReference type="NCBIfam" id="TIGR04056">
    <property type="entry name" value="OMP_RagA_SusC"/>
    <property type="match status" value="1"/>
</dbReference>
<keyword evidence="2" id="KW-0998">Cell outer membrane</keyword>
<dbReference type="InterPro" id="IPR023997">
    <property type="entry name" value="TonB-dep_OMP_SusC/RagA_CS"/>
</dbReference>